<evidence type="ECO:0000313" key="2">
    <source>
        <dbReference type="Proteomes" id="UP000499080"/>
    </source>
</evidence>
<dbReference type="Proteomes" id="UP000499080">
    <property type="component" value="Unassembled WGS sequence"/>
</dbReference>
<comment type="caution">
    <text evidence="1">The sequence shown here is derived from an EMBL/GenBank/DDBJ whole genome shotgun (WGS) entry which is preliminary data.</text>
</comment>
<dbReference type="AlphaFoldDB" id="A0A4Y2W079"/>
<reference evidence="1 2" key="1">
    <citation type="journal article" date="2019" name="Sci. Rep.">
        <title>Orb-weaving spider Araneus ventricosus genome elucidates the spidroin gene catalogue.</title>
        <authorList>
            <person name="Kono N."/>
            <person name="Nakamura H."/>
            <person name="Ohtoshi R."/>
            <person name="Moran D.A.P."/>
            <person name="Shinohara A."/>
            <person name="Yoshida Y."/>
            <person name="Fujiwara M."/>
            <person name="Mori M."/>
            <person name="Tomita M."/>
            <person name="Arakawa K."/>
        </authorList>
    </citation>
    <scope>NUCLEOTIDE SEQUENCE [LARGE SCALE GENOMIC DNA]</scope>
</reference>
<gene>
    <name evidence="1" type="ORF">AVEN_233203_1</name>
</gene>
<accession>A0A4Y2W079</accession>
<name>A0A4Y2W079_ARAVE</name>
<sequence>MYAQNCRKAIRDIQINGGNETLTTSRNNEQLNYEKRIAASEDALIYIGPYPVMNCVKHHEPTTDVEVVEKGQYVGPVHSTPSPIFK</sequence>
<proteinExistence type="predicted"/>
<keyword evidence="2" id="KW-1185">Reference proteome</keyword>
<protein>
    <submittedName>
        <fullName evidence="1">Uncharacterized protein</fullName>
    </submittedName>
</protein>
<dbReference type="EMBL" id="BGPR01053185">
    <property type="protein sequence ID" value="GBO29978.1"/>
    <property type="molecule type" value="Genomic_DNA"/>
</dbReference>
<evidence type="ECO:0000313" key="1">
    <source>
        <dbReference type="EMBL" id="GBO29978.1"/>
    </source>
</evidence>
<organism evidence="1 2">
    <name type="scientific">Araneus ventricosus</name>
    <name type="common">Orbweaver spider</name>
    <name type="synonym">Epeira ventricosa</name>
    <dbReference type="NCBI Taxonomy" id="182803"/>
    <lineage>
        <taxon>Eukaryota</taxon>
        <taxon>Metazoa</taxon>
        <taxon>Ecdysozoa</taxon>
        <taxon>Arthropoda</taxon>
        <taxon>Chelicerata</taxon>
        <taxon>Arachnida</taxon>
        <taxon>Araneae</taxon>
        <taxon>Araneomorphae</taxon>
        <taxon>Entelegynae</taxon>
        <taxon>Araneoidea</taxon>
        <taxon>Araneidae</taxon>
        <taxon>Araneus</taxon>
    </lineage>
</organism>